<keyword evidence="6" id="KW-1133">Transmembrane helix</keyword>
<comment type="similarity">
    <text evidence="8">Belongs to the NhaC Na(+)/H(+) (TC 2.A.35) antiporter family.</text>
</comment>
<dbReference type="AlphaFoldDB" id="A0A508B483"/>
<evidence type="ECO:0000256" key="3">
    <source>
        <dbReference type="ARBA" id="ARBA00022449"/>
    </source>
</evidence>
<evidence type="ECO:0000259" key="9">
    <source>
        <dbReference type="Pfam" id="PF03553"/>
    </source>
</evidence>
<evidence type="ECO:0000256" key="5">
    <source>
        <dbReference type="ARBA" id="ARBA00022692"/>
    </source>
</evidence>
<keyword evidence="3" id="KW-0050">Antiport</keyword>
<dbReference type="GO" id="GO:0015297">
    <property type="term" value="F:antiporter activity"/>
    <property type="evidence" value="ECO:0007669"/>
    <property type="project" value="UniProtKB-KW"/>
</dbReference>
<accession>A0A508B483</accession>
<evidence type="ECO:0000256" key="8">
    <source>
        <dbReference type="ARBA" id="ARBA00038435"/>
    </source>
</evidence>
<keyword evidence="2" id="KW-0813">Transport</keyword>
<dbReference type="PANTHER" id="PTHR33451">
    <property type="entry name" value="MALATE-2H(+)/NA(+)-LACTATE ANTIPORTER"/>
    <property type="match status" value="1"/>
</dbReference>
<feature type="domain" description="Na+/H+ antiporter NhaC-like C-terminal" evidence="9">
    <location>
        <begin position="85"/>
        <end position="225"/>
    </location>
</feature>
<evidence type="ECO:0000256" key="1">
    <source>
        <dbReference type="ARBA" id="ARBA00004651"/>
    </source>
</evidence>
<comment type="subcellular location">
    <subcellularLocation>
        <location evidence="1">Cell membrane</location>
        <topology evidence="1">Multi-pass membrane protein</topology>
    </subcellularLocation>
</comment>
<name>A0A508B483_9GAMM</name>
<dbReference type="RefSeq" id="WP_141481614.1">
    <property type="nucleotide sequence ID" value="NZ_VICD02000070.1"/>
</dbReference>
<evidence type="ECO:0000256" key="7">
    <source>
        <dbReference type="ARBA" id="ARBA00023136"/>
    </source>
</evidence>
<comment type="caution">
    <text evidence="10">The sequence shown here is derived from an EMBL/GenBank/DDBJ whole genome shotgun (WGS) entry which is preliminary data.</text>
</comment>
<dbReference type="InterPro" id="IPR052180">
    <property type="entry name" value="NhaC_Na-H+_Antiporter"/>
</dbReference>
<dbReference type="Proteomes" id="UP000320431">
    <property type="component" value="Unassembled WGS sequence"/>
</dbReference>
<gene>
    <name evidence="10" type="ORF">FKV24_005150</name>
</gene>
<dbReference type="Pfam" id="PF03553">
    <property type="entry name" value="Na_H_antiporter"/>
    <property type="match status" value="1"/>
</dbReference>
<evidence type="ECO:0000256" key="4">
    <source>
        <dbReference type="ARBA" id="ARBA00022475"/>
    </source>
</evidence>
<organism evidence="10 11">
    <name type="scientific">Marilutibacter maris</name>
    <dbReference type="NCBI Taxonomy" id="1605891"/>
    <lineage>
        <taxon>Bacteria</taxon>
        <taxon>Pseudomonadati</taxon>
        <taxon>Pseudomonadota</taxon>
        <taxon>Gammaproteobacteria</taxon>
        <taxon>Lysobacterales</taxon>
        <taxon>Lysobacteraceae</taxon>
        <taxon>Marilutibacter</taxon>
    </lineage>
</organism>
<dbReference type="InterPro" id="IPR018461">
    <property type="entry name" value="Na/H_Antiport_NhaC-like_C"/>
</dbReference>
<protein>
    <submittedName>
        <fullName evidence="10">Na+/H+ antiporter NhaC family protein</fullName>
    </submittedName>
</protein>
<evidence type="ECO:0000256" key="2">
    <source>
        <dbReference type="ARBA" id="ARBA00022448"/>
    </source>
</evidence>
<keyword evidence="4" id="KW-1003">Cell membrane</keyword>
<keyword evidence="7" id="KW-0472">Membrane</keyword>
<evidence type="ECO:0000313" key="10">
    <source>
        <dbReference type="EMBL" id="KAB8195602.1"/>
    </source>
</evidence>
<keyword evidence="5" id="KW-0812">Transmembrane</keyword>
<sequence length="460" mass="46556">MKKSGAAAVSPVRPSAVALTPLLLFLLLFFGAGVYFTSHGEAMGFYQLRAPVAVLPALALGAWLAWRRGVAPLDTMLAGMGHPNVMLMCLVFLLAGAFATVTKAVGAVDAVVALGLGALPAALILPGLFLVAGFISLAIGTSMGTIAAVVPVALGVSDAAGLDAGLVLGAVVGGAMFGDNLSVISDTTIAATRSQGCRMHDKFRENLKMALPAAAVTLAMLAVMGDVAPVQAPDDPVSRWLVLPYLLVLGLALAGVNVVLVLAIGLVVAGVLGAVAGAGYDAVSFAGDIYLGFEGMVEITLLALLIGGLAALIKACGGLDWLAQTIARFARGHKGRRAGEASIAALAAGSDALTANNTVAILISGSLAKDIADHHGISGRRSASLLDVFSCVMQGVLPYGAQILLAGSLAGLSPLLIAGRVYYCWLLAVAAIAFMLWPTRRRDAAVASTAGQGRAGSRIE</sequence>
<evidence type="ECO:0000313" key="11">
    <source>
        <dbReference type="Proteomes" id="UP000320431"/>
    </source>
</evidence>
<reference evidence="10 11" key="1">
    <citation type="submission" date="2019-10" db="EMBL/GenBank/DDBJ databases">
        <title>Lysobacter alkalisoli sp. nov., isolated from saline-alkaline soil.</title>
        <authorList>
            <person name="Sun J.-Q."/>
        </authorList>
    </citation>
    <scope>NUCLEOTIDE SEQUENCE [LARGE SCALE GENOMIC DNA]</scope>
    <source>
        <strain evidence="10 11">KCTC 42381</strain>
    </source>
</reference>
<dbReference type="GO" id="GO:0005886">
    <property type="term" value="C:plasma membrane"/>
    <property type="evidence" value="ECO:0007669"/>
    <property type="project" value="UniProtKB-SubCell"/>
</dbReference>
<dbReference type="EMBL" id="VICD02000070">
    <property type="protein sequence ID" value="KAB8195602.1"/>
    <property type="molecule type" value="Genomic_DNA"/>
</dbReference>
<evidence type="ECO:0000256" key="6">
    <source>
        <dbReference type="ARBA" id="ARBA00022989"/>
    </source>
</evidence>
<dbReference type="PANTHER" id="PTHR33451:SF5">
    <property type="entry name" value="NA+_H+ ANTIPORTER"/>
    <property type="match status" value="1"/>
</dbReference>
<proteinExistence type="inferred from homology"/>